<organism evidence="4">
    <name type="scientific">Soboliphyme baturini</name>
    <dbReference type="NCBI Taxonomy" id="241478"/>
    <lineage>
        <taxon>Eukaryota</taxon>
        <taxon>Metazoa</taxon>
        <taxon>Ecdysozoa</taxon>
        <taxon>Nematoda</taxon>
        <taxon>Enoplea</taxon>
        <taxon>Dorylaimia</taxon>
        <taxon>Dioctophymatida</taxon>
        <taxon>Dioctophymatoidea</taxon>
        <taxon>Soboliphymatidae</taxon>
        <taxon>Soboliphyme</taxon>
    </lineage>
</organism>
<gene>
    <name evidence="2" type="ORF">SBAD_LOCUS1009</name>
</gene>
<sequence length="78" mass="8831">MMERTVATPLETPRDPDTLTTDMRHGDGCRFNSDMLDSSLLQLQKQHLMPNDDNKDSGTESDEELEQIETSTSIFIVT</sequence>
<dbReference type="WBParaSite" id="SBAD_0000104101-mRNA-1">
    <property type="protein sequence ID" value="SBAD_0000104101-mRNA-1"/>
    <property type="gene ID" value="SBAD_0000104101"/>
</dbReference>
<evidence type="ECO:0000313" key="2">
    <source>
        <dbReference type="EMBL" id="VDO92889.1"/>
    </source>
</evidence>
<dbReference type="EMBL" id="UZAM01006681">
    <property type="protein sequence ID" value="VDO92889.1"/>
    <property type="molecule type" value="Genomic_DNA"/>
</dbReference>
<accession>A0A183IBL5</accession>
<feature type="compositionally biased region" description="Polar residues" evidence="1">
    <location>
        <begin position="68"/>
        <end position="78"/>
    </location>
</feature>
<feature type="compositionally biased region" description="Basic and acidic residues" evidence="1">
    <location>
        <begin position="12"/>
        <end position="28"/>
    </location>
</feature>
<dbReference type="Proteomes" id="UP000270296">
    <property type="component" value="Unassembled WGS sequence"/>
</dbReference>
<evidence type="ECO:0000313" key="4">
    <source>
        <dbReference type="WBParaSite" id="SBAD_0000104101-mRNA-1"/>
    </source>
</evidence>
<feature type="region of interest" description="Disordered" evidence="1">
    <location>
        <begin position="1"/>
        <end position="31"/>
    </location>
</feature>
<reference evidence="4" key="1">
    <citation type="submission" date="2016-06" db="UniProtKB">
        <authorList>
            <consortium name="WormBaseParasite"/>
        </authorList>
    </citation>
    <scope>IDENTIFICATION</scope>
</reference>
<dbReference type="AlphaFoldDB" id="A0A183IBL5"/>
<evidence type="ECO:0000256" key="1">
    <source>
        <dbReference type="SAM" id="MobiDB-lite"/>
    </source>
</evidence>
<feature type="region of interest" description="Disordered" evidence="1">
    <location>
        <begin position="46"/>
        <end position="78"/>
    </location>
</feature>
<keyword evidence="3" id="KW-1185">Reference proteome</keyword>
<evidence type="ECO:0000313" key="3">
    <source>
        <dbReference type="Proteomes" id="UP000270296"/>
    </source>
</evidence>
<proteinExistence type="predicted"/>
<name>A0A183IBL5_9BILA</name>
<protein>
    <submittedName>
        <fullName evidence="2 4">Uncharacterized protein</fullName>
    </submittedName>
</protein>
<reference evidence="2 3" key="2">
    <citation type="submission" date="2018-11" db="EMBL/GenBank/DDBJ databases">
        <authorList>
            <consortium name="Pathogen Informatics"/>
        </authorList>
    </citation>
    <scope>NUCLEOTIDE SEQUENCE [LARGE SCALE GENOMIC DNA]</scope>
</reference>